<proteinExistence type="predicted"/>
<dbReference type="EnsemblPlants" id="PGSC0003DMT400021221">
    <property type="protein sequence ID" value="PGSC0003DMT400021221"/>
    <property type="gene ID" value="PGSC0003DMG400008217"/>
</dbReference>
<evidence type="ECO:0000313" key="2">
    <source>
        <dbReference type="EnsemblPlants" id="PGSC0003DMT400021221"/>
    </source>
</evidence>
<dbReference type="PaxDb" id="4113-PGSC0003DMT400021221"/>
<keyword evidence="1" id="KW-0732">Signal</keyword>
<evidence type="ECO:0000313" key="3">
    <source>
        <dbReference type="Proteomes" id="UP000011115"/>
    </source>
</evidence>
<dbReference type="InParanoid" id="M1AES9"/>
<feature type="chain" id="PRO_5004011589" evidence="1">
    <location>
        <begin position="18"/>
        <end position="65"/>
    </location>
</feature>
<keyword evidence="3" id="KW-1185">Reference proteome</keyword>
<sequence length="65" mass="7315">MVFSCMMFICLKLCVLTLYLSPPPHSLYLHFVLLVVVKKESLEVTGKVIFMCPRGHGSSLGNSLW</sequence>
<name>M1AES9_SOLTU</name>
<reference evidence="3" key="1">
    <citation type="journal article" date="2011" name="Nature">
        <title>Genome sequence and analysis of the tuber crop potato.</title>
        <authorList>
            <consortium name="The Potato Genome Sequencing Consortium"/>
        </authorList>
    </citation>
    <scope>NUCLEOTIDE SEQUENCE [LARGE SCALE GENOMIC DNA]</scope>
    <source>
        <strain evidence="3">cv. DM1-3 516 R44</strain>
    </source>
</reference>
<dbReference type="Proteomes" id="UP000011115">
    <property type="component" value="Unassembled WGS sequence"/>
</dbReference>
<dbReference type="Gramene" id="PGSC0003DMT400021221">
    <property type="protein sequence ID" value="PGSC0003DMT400021221"/>
    <property type="gene ID" value="PGSC0003DMG400008217"/>
</dbReference>
<protein>
    <submittedName>
        <fullName evidence="2">Uncharacterized protein</fullName>
    </submittedName>
</protein>
<accession>M1AES9</accession>
<dbReference type="HOGENOM" id="CLU_2854126_0_0_1"/>
<feature type="signal peptide" evidence="1">
    <location>
        <begin position="1"/>
        <end position="17"/>
    </location>
</feature>
<reference evidence="2" key="2">
    <citation type="submission" date="2015-06" db="UniProtKB">
        <authorList>
            <consortium name="EnsemblPlants"/>
        </authorList>
    </citation>
    <scope>IDENTIFICATION</scope>
    <source>
        <strain evidence="2">DM1-3 516 R44</strain>
    </source>
</reference>
<evidence type="ECO:0000256" key="1">
    <source>
        <dbReference type="SAM" id="SignalP"/>
    </source>
</evidence>
<dbReference type="AlphaFoldDB" id="M1AES9"/>
<organism evidence="2 3">
    <name type="scientific">Solanum tuberosum</name>
    <name type="common">Potato</name>
    <dbReference type="NCBI Taxonomy" id="4113"/>
    <lineage>
        <taxon>Eukaryota</taxon>
        <taxon>Viridiplantae</taxon>
        <taxon>Streptophyta</taxon>
        <taxon>Embryophyta</taxon>
        <taxon>Tracheophyta</taxon>
        <taxon>Spermatophyta</taxon>
        <taxon>Magnoliopsida</taxon>
        <taxon>eudicotyledons</taxon>
        <taxon>Gunneridae</taxon>
        <taxon>Pentapetalae</taxon>
        <taxon>asterids</taxon>
        <taxon>lamiids</taxon>
        <taxon>Solanales</taxon>
        <taxon>Solanaceae</taxon>
        <taxon>Solanoideae</taxon>
        <taxon>Solaneae</taxon>
        <taxon>Solanum</taxon>
    </lineage>
</organism>